<dbReference type="EMBL" id="BAABRO010000030">
    <property type="protein sequence ID" value="GAA5510920.1"/>
    <property type="molecule type" value="Genomic_DNA"/>
</dbReference>
<evidence type="ECO:0000256" key="1">
    <source>
        <dbReference type="SAM" id="Phobius"/>
    </source>
</evidence>
<evidence type="ECO:0000313" key="3">
    <source>
        <dbReference type="Proteomes" id="UP001416858"/>
    </source>
</evidence>
<comment type="caution">
    <text evidence="2">The sequence shown here is derived from an EMBL/GenBank/DDBJ whole genome shotgun (WGS) entry which is preliminary data.</text>
</comment>
<keyword evidence="3" id="KW-1185">Reference proteome</keyword>
<proteinExistence type="predicted"/>
<name>A0ABP9W328_9BACT</name>
<keyword evidence="1" id="KW-0472">Membrane</keyword>
<feature type="transmembrane region" description="Helical" evidence="1">
    <location>
        <begin position="145"/>
        <end position="171"/>
    </location>
</feature>
<feature type="transmembrane region" description="Helical" evidence="1">
    <location>
        <begin position="214"/>
        <end position="236"/>
    </location>
</feature>
<keyword evidence="1" id="KW-0812">Transmembrane</keyword>
<evidence type="ECO:0008006" key="4">
    <source>
        <dbReference type="Google" id="ProtNLM"/>
    </source>
</evidence>
<protein>
    <recommendedName>
        <fullName evidence="4">Double zinc ribbon</fullName>
    </recommendedName>
</protein>
<feature type="transmembrane region" description="Helical" evidence="1">
    <location>
        <begin position="114"/>
        <end position="139"/>
    </location>
</feature>
<dbReference type="Proteomes" id="UP001416858">
    <property type="component" value="Unassembled WGS sequence"/>
</dbReference>
<sequence>MTNKCSQCGLTTHTVDATKCLLCGTPFSSADRGPQIGQSAALAMRPTPRKCAKCGMTTHSEDATNCLLCGESFPDPLVASNPIGGEPQANQGARQAGHSTLYVSRREGLKPRRLIAVFTALHGIVGLLGGAGLVAMILLKIIPTVSVLMVTLAIVTFTARGVCGAVGAILLWQGTKRGYQFSLVCWGYVVVVGLIAVVQIPLLDLPDAILAKHIGSTLGKLMFGIPFVYLLASDLLRLNSTAIRSS</sequence>
<gene>
    <name evidence="2" type="ORF">Rcae01_06432</name>
</gene>
<evidence type="ECO:0000313" key="2">
    <source>
        <dbReference type="EMBL" id="GAA5510920.1"/>
    </source>
</evidence>
<keyword evidence="1" id="KW-1133">Transmembrane helix</keyword>
<organism evidence="2 3">
    <name type="scientific">Novipirellula caenicola</name>
    <dbReference type="NCBI Taxonomy" id="1536901"/>
    <lineage>
        <taxon>Bacteria</taxon>
        <taxon>Pseudomonadati</taxon>
        <taxon>Planctomycetota</taxon>
        <taxon>Planctomycetia</taxon>
        <taxon>Pirellulales</taxon>
        <taxon>Pirellulaceae</taxon>
        <taxon>Novipirellula</taxon>
    </lineage>
</organism>
<reference evidence="2 3" key="1">
    <citation type="submission" date="2024-02" db="EMBL/GenBank/DDBJ databases">
        <title>Rhodopirellula caenicola NBRC 110016.</title>
        <authorList>
            <person name="Ichikawa N."/>
            <person name="Katano-Makiyama Y."/>
            <person name="Hidaka K."/>
        </authorList>
    </citation>
    <scope>NUCLEOTIDE SEQUENCE [LARGE SCALE GENOMIC DNA]</scope>
    <source>
        <strain evidence="2 3">NBRC 110016</strain>
    </source>
</reference>
<accession>A0ABP9W328</accession>
<feature type="transmembrane region" description="Helical" evidence="1">
    <location>
        <begin position="183"/>
        <end position="202"/>
    </location>
</feature>